<evidence type="ECO:0000256" key="16">
    <source>
        <dbReference type="ARBA" id="ARBA00023306"/>
    </source>
</evidence>
<dbReference type="InterPro" id="IPR016169">
    <property type="entry name" value="FAD-bd_PCMH_sub2"/>
</dbReference>
<keyword evidence="15 20" id="KW-0560">Oxidoreductase</keyword>
<reference evidence="23" key="1">
    <citation type="journal article" date="2019" name="Int. J. Syst. Evol. Microbiol.">
        <title>The Global Catalogue of Microorganisms (GCM) 10K type strain sequencing project: providing services to taxonomists for standard genome sequencing and annotation.</title>
        <authorList>
            <consortium name="The Broad Institute Genomics Platform"/>
            <consortium name="The Broad Institute Genome Sequencing Center for Infectious Disease"/>
            <person name="Wu L."/>
            <person name="Ma J."/>
        </authorList>
    </citation>
    <scope>NUCLEOTIDE SEQUENCE [LARGE SCALE GENOMIC DNA]</scope>
    <source>
        <strain evidence="23">DT28</strain>
    </source>
</reference>
<keyword evidence="8 20" id="KW-0963">Cytoplasm</keyword>
<evidence type="ECO:0000256" key="13">
    <source>
        <dbReference type="ARBA" id="ARBA00022960"/>
    </source>
</evidence>
<evidence type="ECO:0000259" key="21">
    <source>
        <dbReference type="PROSITE" id="PS51387"/>
    </source>
</evidence>
<evidence type="ECO:0000256" key="2">
    <source>
        <dbReference type="ARBA" id="ARBA00003921"/>
    </source>
</evidence>
<dbReference type="InterPro" id="IPR003170">
    <property type="entry name" value="MurB"/>
</dbReference>
<keyword evidence="11 20" id="KW-0274">FAD</keyword>
<dbReference type="RefSeq" id="WP_377336684.1">
    <property type="nucleotide sequence ID" value="NZ_JBHSGB010000020.1"/>
</dbReference>
<dbReference type="InterPro" id="IPR036635">
    <property type="entry name" value="MurB_C_sf"/>
</dbReference>
<dbReference type="NCBIfam" id="NF000755">
    <property type="entry name" value="PRK00046.1"/>
    <property type="match status" value="1"/>
</dbReference>
<comment type="catalytic activity">
    <reaction evidence="19 20">
        <text>UDP-N-acetyl-alpha-D-muramate + NADP(+) = UDP-N-acetyl-3-O-(1-carboxyvinyl)-alpha-D-glucosamine + NADPH + H(+)</text>
        <dbReference type="Rhea" id="RHEA:12248"/>
        <dbReference type="ChEBI" id="CHEBI:15378"/>
        <dbReference type="ChEBI" id="CHEBI:57783"/>
        <dbReference type="ChEBI" id="CHEBI:58349"/>
        <dbReference type="ChEBI" id="CHEBI:68483"/>
        <dbReference type="ChEBI" id="CHEBI:70757"/>
        <dbReference type="EC" id="1.3.1.98"/>
    </reaction>
</comment>
<dbReference type="NCBIfam" id="TIGR00179">
    <property type="entry name" value="murB"/>
    <property type="match status" value="1"/>
</dbReference>
<evidence type="ECO:0000256" key="6">
    <source>
        <dbReference type="ARBA" id="ARBA00012518"/>
    </source>
</evidence>
<dbReference type="EC" id="1.3.1.98" evidence="6 20"/>
<keyword evidence="12 20" id="KW-0521">NADP</keyword>
<keyword evidence="23" id="KW-1185">Reference proteome</keyword>
<dbReference type="Gene3D" id="3.30.465.10">
    <property type="match status" value="1"/>
</dbReference>
<evidence type="ECO:0000256" key="7">
    <source>
        <dbReference type="ARBA" id="ARBA00015188"/>
    </source>
</evidence>
<feature type="active site" evidence="20">
    <location>
        <position position="159"/>
    </location>
</feature>
<dbReference type="Gene3D" id="3.90.78.10">
    <property type="entry name" value="UDP-N-acetylenolpyruvoylglucosamine reductase, C-terminal domain"/>
    <property type="match status" value="1"/>
</dbReference>
<organism evidence="22 23">
    <name type="scientific">Rheinheimera marina</name>
    <dbReference type="NCBI Taxonomy" id="1774958"/>
    <lineage>
        <taxon>Bacteria</taxon>
        <taxon>Pseudomonadati</taxon>
        <taxon>Pseudomonadota</taxon>
        <taxon>Gammaproteobacteria</taxon>
        <taxon>Chromatiales</taxon>
        <taxon>Chromatiaceae</taxon>
        <taxon>Rheinheimera</taxon>
    </lineage>
</organism>
<dbReference type="SUPFAM" id="SSF56176">
    <property type="entry name" value="FAD-binding/transporter-associated domain-like"/>
    <property type="match status" value="1"/>
</dbReference>
<gene>
    <name evidence="20 22" type="primary">murB</name>
    <name evidence="22" type="ORF">ACFO3I_18660</name>
</gene>
<evidence type="ECO:0000256" key="10">
    <source>
        <dbReference type="ARBA" id="ARBA00022630"/>
    </source>
</evidence>
<keyword evidence="13 20" id="KW-0133">Cell shape</keyword>
<evidence type="ECO:0000256" key="17">
    <source>
        <dbReference type="ARBA" id="ARBA00023316"/>
    </source>
</evidence>
<comment type="function">
    <text evidence="2 20">Cell wall formation.</text>
</comment>
<evidence type="ECO:0000256" key="20">
    <source>
        <dbReference type="HAMAP-Rule" id="MF_00037"/>
    </source>
</evidence>
<dbReference type="Pfam" id="PF01565">
    <property type="entry name" value="FAD_binding_4"/>
    <property type="match status" value="1"/>
</dbReference>
<keyword evidence="9 20" id="KW-0132">Cell division</keyword>
<feature type="active site" description="Proton donor" evidence="20">
    <location>
        <position position="228"/>
    </location>
</feature>
<comment type="cofactor">
    <cofactor evidence="1 20">
        <name>FAD</name>
        <dbReference type="ChEBI" id="CHEBI:57692"/>
    </cofactor>
</comment>
<keyword evidence="14 20" id="KW-0573">Peptidoglycan synthesis</keyword>
<evidence type="ECO:0000256" key="5">
    <source>
        <dbReference type="ARBA" id="ARBA00010485"/>
    </source>
</evidence>
<evidence type="ECO:0000313" key="23">
    <source>
        <dbReference type="Proteomes" id="UP001595962"/>
    </source>
</evidence>
<dbReference type="PROSITE" id="PS51387">
    <property type="entry name" value="FAD_PCMH"/>
    <property type="match status" value="1"/>
</dbReference>
<name>A0ABV9JS25_9GAMM</name>
<evidence type="ECO:0000256" key="18">
    <source>
        <dbReference type="ARBA" id="ARBA00031026"/>
    </source>
</evidence>
<feature type="domain" description="FAD-binding PCMH-type" evidence="21">
    <location>
        <begin position="17"/>
        <end position="183"/>
    </location>
</feature>
<protein>
    <recommendedName>
        <fullName evidence="7 20">UDP-N-acetylenolpyruvoylglucosamine reductase</fullName>
        <ecNumber evidence="6 20">1.3.1.98</ecNumber>
    </recommendedName>
    <alternativeName>
        <fullName evidence="18 20">UDP-N-acetylmuramate dehydrogenase</fullName>
    </alternativeName>
</protein>
<keyword evidence="16 20" id="KW-0131">Cell cycle</keyword>
<dbReference type="InterPro" id="IPR016166">
    <property type="entry name" value="FAD-bd_PCMH"/>
</dbReference>
<evidence type="ECO:0000256" key="15">
    <source>
        <dbReference type="ARBA" id="ARBA00023002"/>
    </source>
</evidence>
<evidence type="ECO:0000256" key="8">
    <source>
        <dbReference type="ARBA" id="ARBA00022490"/>
    </source>
</evidence>
<dbReference type="PANTHER" id="PTHR21071">
    <property type="entry name" value="UDP-N-ACETYLENOLPYRUVOYLGLUCOSAMINE REDUCTASE"/>
    <property type="match status" value="1"/>
</dbReference>
<evidence type="ECO:0000256" key="14">
    <source>
        <dbReference type="ARBA" id="ARBA00022984"/>
    </source>
</evidence>
<feature type="active site" evidence="20">
    <location>
        <position position="323"/>
    </location>
</feature>
<evidence type="ECO:0000256" key="19">
    <source>
        <dbReference type="ARBA" id="ARBA00048914"/>
    </source>
</evidence>
<evidence type="ECO:0000256" key="3">
    <source>
        <dbReference type="ARBA" id="ARBA00004496"/>
    </source>
</evidence>
<evidence type="ECO:0000256" key="11">
    <source>
        <dbReference type="ARBA" id="ARBA00022827"/>
    </source>
</evidence>
<evidence type="ECO:0000256" key="1">
    <source>
        <dbReference type="ARBA" id="ARBA00001974"/>
    </source>
</evidence>
<dbReference type="EMBL" id="JBHSGB010000020">
    <property type="protein sequence ID" value="MFC4657039.1"/>
    <property type="molecule type" value="Genomic_DNA"/>
</dbReference>
<keyword evidence="17 20" id="KW-0961">Cell wall biogenesis/degradation</keyword>
<dbReference type="InterPro" id="IPR036318">
    <property type="entry name" value="FAD-bd_PCMH-like_sf"/>
</dbReference>
<evidence type="ECO:0000256" key="12">
    <source>
        <dbReference type="ARBA" id="ARBA00022857"/>
    </source>
</evidence>
<comment type="pathway">
    <text evidence="4 20">Cell wall biogenesis; peptidoglycan biosynthesis.</text>
</comment>
<comment type="caution">
    <text evidence="22">The sequence shown here is derived from an EMBL/GenBank/DDBJ whole genome shotgun (WGS) entry which is preliminary data.</text>
</comment>
<keyword evidence="10 20" id="KW-0285">Flavoprotein</keyword>
<dbReference type="GO" id="GO:0008762">
    <property type="term" value="F:UDP-N-acetylmuramate dehydrogenase activity"/>
    <property type="evidence" value="ECO:0007669"/>
    <property type="project" value="UniProtKB-EC"/>
</dbReference>
<evidence type="ECO:0000313" key="22">
    <source>
        <dbReference type="EMBL" id="MFC4657039.1"/>
    </source>
</evidence>
<proteinExistence type="inferred from homology"/>
<dbReference type="InterPro" id="IPR011601">
    <property type="entry name" value="MurB_C"/>
</dbReference>
<evidence type="ECO:0000256" key="9">
    <source>
        <dbReference type="ARBA" id="ARBA00022618"/>
    </source>
</evidence>
<dbReference type="HAMAP" id="MF_00037">
    <property type="entry name" value="MurB"/>
    <property type="match status" value="1"/>
</dbReference>
<comment type="subcellular location">
    <subcellularLocation>
        <location evidence="3 20">Cytoplasm</location>
    </subcellularLocation>
</comment>
<sequence length="328" mass="35936">MHHLTQVSAASYSTFALPATLADLYLCSTLSELQQLALPVCPYVLGEGSNTIFLADMQHPVLRYLAANKQVQQSLDGAVLLHVEAGHNWHQLVQWTVVQGWWGLENLALIPGSVGAAPVQNIGAYGVEFADCCDYVDFFHWQSRTVQRLTSTECRFDYRDSVFKTQLAGQGIIVAVGLRLRQQGNAITGYKGLEHLTAQSPVADVMQAVIDVRQSKLPDPALIANCGSFFKNPVLSQQAYSRLHQQYPTVPAYPQTNGQIKIAAGWLIEQAGFKGKGIGGISCYEKQALVLVNRGGTADELRQLIEAIQQQVQSQFGVTLEPEVRLLG</sequence>
<comment type="similarity">
    <text evidence="5 20">Belongs to the MurB family.</text>
</comment>
<dbReference type="SUPFAM" id="SSF56194">
    <property type="entry name" value="Uridine diphospho-N-Acetylenolpyruvylglucosamine reductase, MurB, C-terminal domain"/>
    <property type="match status" value="1"/>
</dbReference>
<accession>A0ABV9JS25</accession>
<dbReference type="Pfam" id="PF02873">
    <property type="entry name" value="MurB_C"/>
    <property type="match status" value="1"/>
</dbReference>
<evidence type="ECO:0000256" key="4">
    <source>
        <dbReference type="ARBA" id="ARBA00004752"/>
    </source>
</evidence>
<dbReference type="PANTHER" id="PTHR21071:SF4">
    <property type="entry name" value="UDP-N-ACETYLENOLPYRUVOYLGLUCOSAMINE REDUCTASE"/>
    <property type="match status" value="1"/>
</dbReference>
<dbReference type="Proteomes" id="UP001595962">
    <property type="component" value="Unassembled WGS sequence"/>
</dbReference>
<dbReference type="InterPro" id="IPR006094">
    <property type="entry name" value="Oxid_FAD_bind_N"/>
</dbReference>